<evidence type="ECO:0000313" key="12">
    <source>
        <dbReference type="Proteomes" id="UP000237481"/>
    </source>
</evidence>
<dbReference type="EMBL" id="PKSG01000973">
    <property type="protein sequence ID" value="POR31837.1"/>
    <property type="molecule type" value="Genomic_DNA"/>
</dbReference>
<evidence type="ECO:0000256" key="2">
    <source>
        <dbReference type="ARBA" id="ARBA00022527"/>
    </source>
</evidence>
<dbReference type="Gene3D" id="3.30.200.20">
    <property type="entry name" value="Phosphorylase Kinase, domain 1"/>
    <property type="match status" value="1"/>
</dbReference>
<comment type="catalytic activity">
    <reaction evidence="8">
        <text>L-seryl-[protein] + ATP = O-phospho-L-seryl-[protein] + ADP + H(+)</text>
        <dbReference type="Rhea" id="RHEA:17989"/>
        <dbReference type="Rhea" id="RHEA-COMP:9863"/>
        <dbReference type="Rhea" id="RHEA-COMP:11604"/>
        <dbReference type="ChEBI" id="CHEBI:15378"/>
        <dbReference type="ChEBI" id="CHEBI:29999"/>
        <dbReference type="ChEBI" id="CHEBI:30616"/>
        <dbReference type="ChEBI" id="CHEBI:83421"/>
        <dbReference type="ChEBI" id="CHEBI:456216"/>
        <dbReference type="EC" id="2.7.11.1"/>
    </reaction>
</comment>
<proteinExistence type="predicted"/>
<evidence type="ECO:0000313" key="11">
    <source>
        <dbReference type="EMBL" id="POR31837.1"/>
    </source>
</evidence>
<name>A0A2S4KNQ1_9HYPO</name>
<dbReference type="PROSITE" id="PS50011">
    <property type="entry name" value="PROTEIN_KINASE_DOM"/>
    <property type="match status" value="1"/>
</dbReference>
<dbReference type="SMART" id="SM00220">
    <property type="entry name" value="S_TKc"/>
    <property type="match status" value="1"/>
</dbReference>
<dbReference type="InterPro" id="IPR000719">
    <property type="entry name" value="Prot_kinase_dom"/>
</dbReference>
<dbReference type="PANTHER" id="PTHR47634:SF9">
    <property type="entry name" value="PROTEIN KINASE DOMAIN-CONTAINING PROTEIN-RELATED"/>
    <property type="match status" value="1"/>
</dbReference>
<keyword evidence="2" id="KW-0723">Serine/threonine-protein kinase</keyword>
<evidence type="ECO:0000256" key="7">
    <source>
        <dbReference type="ARBA" id="ARBA00047899"/>
    </source>
</evidence>
<evidence type="ECO:0000256" key="6">
    <source>
        <dbReference type="ARBA" id="ARBA00022840"/>
    </source>
</evidence>
<comment type="catalytic activity">
    <reaction evidence="7">
        <text>L-threonyl-[protein] + ATP = O-phospho-L-threonyl-[protein] + ADP + H(+)</text>
        <dbReference type="Rhea" id="RHEA:46608"/>
        <dbReference type="Rhea" id="RHEA-COMP:11060"/>
        <dbReference type="Rhea" id="RHEA-COMP:11605"/>
        <dbReference type="ChEBI" id="CHEBI:15378"/>
        <dbReference type="ChEBI" id="CHEBI:30013"/>
        <dbReference type="ChEBI" id="CHEBI:30616"/>
        <dbReference type="ChEBI" id="CHEBI:61977"/>
        <dbReference type="ChEBI" id="CHEBI:456216"/>
        <dbReference type="EC" id="2.7.11.1"/>
    </reaction>
</comment>
<dbReference type="InterPro" id="IPR011009">
    <property type="entry name" value="Kinase-like_dom_sf"/>
</dbReference>
<evidence type="ECO:0000259" key="10">
    <source>
        <dbReference type="PROSITE" id="PS50011"/>
    </source>
</evidence>
<feature type="binding site" evidence="9">
    <location>
        <position position="121"/>
    </location>
    <ligand>
        <name>ATP</name>
        <dbReference type="ChEBI" id="CHEBI:30616"/>
    </ligand>
</feature>
<dbReference type="InterPro" id="IPR017441">
    <property type="entry name" value="Protein_kinase_ATP_BS"/>
</dbReference>
<dbReference type="PANTHER" id="PTHR47634">
    <property type="entry name" value="PROTEIN KINASE DOMAIN-CONTAINING PROTEIN-RELATED"/>
    <property type="match status" value="1"/>
</dbReference>
<dbReference type="EC" id="2.7.11.1" evidence="1"/>
<sequence>MRISLSCHPSLRLRVRHRQGAVLQASAAQRKSQHSHCPSFLGCAFSSMSSSDDSTPDFQFEPIEGVERFEKYRPGGYHPIQIGHTLHDRYRVVHKLGHGTFSTTWLARDGQNQLKNLVAVKVGIADSTTREMDALSALNDSQHASSDGLSKAFIPTLLDHFKVHGPNGIHPCYVTMPARASLSWVKEASYVRVFQPDVARALAAQLVLAVSYMHSRGFVHGGMALTHTLAVLSTNAFHLDLHLGNVLLRLPPTIADMSDEQMYRENGEPRLEPVVRYDGEPVPIDVPSRAVIPIWLGKRSEDIALFEAKIFLTDFGETYSPLREARYTSHTPICLQPPETRFEPTKPLSFSSDIWTLACSIWEILGQKSLFDGLLATEDDITCEQVEALGVPPAEWWGSWEARTNWFFEDGTPKRDIQTLEDRFEDSLQVPRQDLKMAKFDSDERHAILTLMRSMLSFRPEDRPRAEEVVKSAWMQKWALPEFDKT</sequence>
<dbReference type="InterPro" id="IPR051334">
    <property type="entry name" value="SRPK"/>
</dbReference>
<dbReference type="GO" id="GO:0005524">
    <property type="term" value="F:ATP binding"/>
    <property type="evidence" value="ECO:0007669"/>
    <property type="project" value="UniProtKB-UniRule"/>
</dbReference>
<protein>
    <recommendedName>
        <fullName evidence="1">non-specific serine/threonine protein kinase</fullName>
        <ecNumber evidence="1">2.7.11.1</ecNumber>
    </recommendedName>
</protein>
<evidence type="ECO:0000256" key="3">
    <source>
        <dbReference type="ARBA" id="ARBA00022679"/>
    </source>
</evidence>
<organism evidence="11 12">
    <name type="scientific">Tolypocladium paradoxum</name>
    <dbReference type="NCBI Taxonomy" id="94208"/>
    <lineage>
        <taxon>Eukaryota</taxon>
        <taxon>Fungi</taxon>
        <taxon>Dikarya</taxon>
        <taxon>Ascomycota</taxon>
        <taxon>Pezizomycotina</taxon>
        <taxon>Sordariomycetes</taxon>
        <taxon>Hypocreomycetidae</taxon>
        <taxon>Hypocreales</taxon>
        <taxon>Ophiocordycipitaceae</taxon>
        <taxon>Tolypocladium</taxon>
    </lineage>
</organism>
<dbReference type="Gene3D" id="1.10.510.10">
    <property type="entry name" value="Transferase(Phosphotransferase) domain 1"/>
    <property type="match status" value="1"/>
</dbReference>
<keyword evidence="3" id="KW-0808">Transferase</keyword>
<reference evidence="11 12" key="1">
    <citation type="submission" date="2018-01" db="EMBL/GenBank/DDBJ databases">
        <title>Harnessing the power of phylogenomics to disentangle the directionality and signatures of interkingdom host jumping in the parasitic fungal genus Tolypocladium.</title>
        <authorList>
            <person name="Quandt C.A."/>
            <person name="Patterson W."/>
            <person name="Spatafora J.W."/>
        </authorList>
    </citation>
    <scope>NUCLEOTIDE SEQUENCE [LARGE SCALE GENOMIC DNA]</scope>
    <source>
        <strain evidence="11 12">NRBC 100945</strain>
    </source>
</reference>
<comment type="caution">
    <text evidence="11">The sequence shown here is derived from an EMBL/GenBank/DDBJ whole genome shotgun (WGS) entry which is preliminary data.</text>
</comment>
<dbReference type="SUPFAM" id="SSF56112">
    <property type="entry name" value="Protein kinase-like (PK-like)"/>
    <property type="match status" value="1"/>
</dbReference>
<dbReference type="OrthoDB" id="5979581at2759"/>
<keyword evidence="12" id="KW-1185">Reference proteome</keyword>
<gene>
    <name evidence="11" type="ORF">TPAR_07956</name>
</gene>
<dbReference type="Proteomes" id="UP000237481">
    <property type="component" value="Unassembled WGS sequence"/>
</dbReference>
<dbReference type="AlphaFoldDB" id="A0A2S4KNQ1"/>
<dbReference type="GO" id="GO:0050684">
    <property type="term" value="P:regulation of mRNA processing"/>
    <property type="evidence" value="ECO:0007669"/>
    <property type="project" value="TreeGrafter"/>
</dbReference>
<keyword evidence="4 9" id="KW-0547">Nucleotide-binding</keyword>
<evidence type="ECO:0000256" key="9">
    <source>
        <dbReference type="PROSITE-ProRule" id="PRU10141"/>
    </source>
</evidence>
<evidence type="ECO:0000256" key="1">
    <source>
        <dbReference type="ARBA" id="ARBA00012513"/>
    </source>
</evidence>
<keyword evidence="5 11" id="KW-0418">Kinase</keyword>
<dbReference type="GO" id="GO:0000245">
    <property type="term" value="P:spliceosomal complex assembly"/>
    <property type="evidence" value="ECO:0007669"/>
    <property type="project" value="TreeGrafter"/>
</dbReference>
<feature type="domain" description="Protein kinase" evidence="10">
    <location>
        <begin position="90"/>
        <end position="475"/>
    </location>
</feature>
<evidence type="ECO:0000256" key="4">
    <source>
        <dbReference type="ARBA" id="ARBA00022741"/>
    </source>
</evidence>
<evidence type="ECO:0000256" key="8">
    <source>
        <dbReference type="ARBA" id="ARBA00048679"/>
    </source>
</evidence>
<dbReference type="GO" id="GO:0004674">
    <property type="term" value="F:protein serine/threonine kinase activity"/>
    <property type="evidence" value="ECO:0007669"/>
    <property type="project" value="UniProtKB-KW"/>
</dbReference>
<dbReference type="PROSITE" id="PS00107">
    <property type="entry name" value="PROTEIN_KINASE_ATP"/>
    <property type="match status" value="1"/>
</dbReference>
<accession>A0A2S4KNQ1</accession>
<evidence type="ECO:0000256" key="5">
    <source>
        <dbReference type="ARBA" id="ARBA00022777"/>
    </source>
</evidence>
<keyword evidence="6 9" id="KW-0067">ATP-binding</keyword>